<dbReference type="PROSITE" id="PS50176">
    <property type="entry name" value="ARM_REPEAT"/>
    <property type="match status" value="1"/>
</dbReference>
<keyword evidence="4" id="KW-1185">Reference proteome</keyword>
<dbReference type="InterPro" id="IPR016024">
    <property type="entry name" value="ARM-type_fold"/>
</dbReference>
<dbReference type="SUPFAM" id="SSF48371">
    <property type="entry name" value="ARM repeat"/>
    <property type="match status" value="1"/>
</dbReference>
<evidence type="ECO:0008006" key="5">
    <source>
        <dbReference type="Google" id="ProtNLM"/>
    </source>
</evidence>
<gene>
    <name evidence="3" type="ORF">WJX81_006589</name>
</gene>
<feature type="repeat" description="ARM" evidence="2">
    <location>
        <begin position="310"/>
        <end position="354"/>
    </location>
</feature>
<dbReference type="InterPro" id="IPR000225">
    <property type="entry name" value="Armadillo"/>
</dbReference>
<dbReference type="Proteomes" id="UP001445335">
    <property type="component" value="Unassembled WGS sequence"/>
</dbReference>
<protein>
    <recommendedName>
        <fullName evidence="5">Armadillo repeat-containing protein 6</fullName>
    </recommendedName>
</protein>
<evidence type="ECO:0000313" key="4">
    <source>
        <dbReference type="Proteomes" id="UP001445335"/>
    </source>
</evidence>
<dbReference type="Gene3D" id="1.25.10.10">
    <property type="entry name" value="Leucine-rich Repeat Variant"/>
    <property type="match status" value="1"/>
</dbReference>
<comment type="caution">
    <text evidence="3">The sequence shown here is derived from an EMBL/GenBank/DDBJ whole genome shotgun (WGS) entry which is preliminary data.</text>
</comment>
<dbReference type="SMART" id="SM00185">
    <property type="entry name" value="ARM"/>
    <property type="match status" value="6"/>
</dbReference>
<dbReference type="InterPro" id="IPR011989">
    <property type="entry name" value="ARM-like"/>
</dbReference>
<evidence type="ECO:0000256" key="2">
    <source>
        <dbReference type="PROSITE-ProRule" id="PRU00259"/>
    </source>
</evidence>
<dbReference type="AlphaFoldDB" id="A0AAW1SC99"/>
<dbReference type="PANTHER" id="PTHR22895:SF0">
    <property type="entry name" value="ARMADILLO REPEAT-CONTAINING PROTEIN 6"/>
    <property type="match status" value="1"/>
</dbReference>
<evidence type="ECO:0000256" key="1">
    <source>
        <dbReference type="ARBA" id="ARBA00022737"/>
    </source>
</evidence>
<evidence type="ECO:0000313" key="3">
    <source>
        <dbReference type="EMBL" id="KAK9843790.1"/>
    </source>
</evidence>
<keyword evidence="1" id="KW-0677">Repeat</keyword>
<dbReference type="EMBL" id="JALJOU010000005">
    <property type="protein sequence ID" value="KAK9843790.1"/>
    <property type="molecule type" value="Genomic_DNA"/>
</dbReference>
<sequence length="488" mass="49060">MVGITAGRKAISQETFDSAVEENIAEFDMEAGEAVTSAVEEFKLQGVDLSCIIRARGGGNADKHPVAQALACVLQAADTQARKASTAADLTKALAAFTDLVACEDKDTRAQALAVAAKQGAVAHLAALARTLNDHGAANAPALVAALAALAAVLGCDAARSKLTDVDATLLCSVVERHADDAAVVEVAARAAAAAADKHEGNKCALVDAGLGERLVTALGGPAAGHPGAVIAASAALRSPATADDVRPVTSRAFQNGRMLAKAGAPAALLAILQRGDGELARPDVAAAVCGALKRLAVNDEICVEFADAGGVDTCLQVLRQGLGIAAVVRSAAGLLRQLAGSDSVKAALVAGGSLQLIVRALSAQAASPGALEQVMGLLSTLMLRNPEAAAAAAEAGCLEAVLEVMAADADAAPEPGDTRSAAQWAQRQACMALRNAVARSPELRAPLLAAGAEPLLRAAQRRHPAACAEVGAAALRDLGLEDYLVQC</sequence>
<proteinExistence type="predicted"/>
<organism evidence="3 4">
    <name type="scientific">Elliptochloris bilobata</name>
    <dbReference type="NCBI Taxonomy" id="381761"/>
    <lineage>
        <taxon>Eukaryota</taxon>
        <taxon>Viridiplantae</taxon>
        <taxon>Chlorophyta</taxon>
        <taxon>core chlorophytes</taxon>
        <taxon>Trebouxiophyceae</taxon>
        <taxon>Trebouxiophyceae incertae sedis</taxon>
        <taxon>Elliptochloris clade</taxon>
        <taxon>Elliptochloris</taxon>
    </lineage>
</organism>
<name>A0AAW1SC99_9CHLO</name>
<dbReference type="PANTHER" id="PTHR22895">
    <property type="entry name" value="ARMADILLO REPEAT-CONTAINING PROTEIN 6"/>
    <property type="match status" value="1"/>
</dbReference>
<accession>A0AAW1SC99</accession>
<reference evidence="3 4" key="1">
    <citation type="journal article" date="2024" name="Nat. Commun.">
        <title>Phylogenomics reveals the evolutionary origins of lichenization in chlorophyte algae.</title>
        <authorList>
            <person name="Puginier C."/>
            <person name="Libourel C."/>
            <person name="Otte J."/>
            <person name="Skaloud P."/>
            <person name="Haon M."/>
            <person name="Grisel S."/>
            <person name="Petersen M."/>
            <person name="Berrin J.G."/>
            <person name="Delaux P.M."/>
            <person name="Dal Grande F."/>
            <person name="Keller J."/>
        </authorList>
    </citation>
    <scope>NUCLEOTIDE SEQUENCE [LARGE SCALE GENOMIC DNA]</scope>
    <source>
        <strain evidence="3 4">SAG 245.80</strain>
    </source>
</reference>